<dbReference type="STRING" id="1121025.SAMN02745249_00433"/>
<dbReference type="Pfam" id="PF04296">
    <property type="entry name" value="YlxR"/>
    <property type="match status" value="1"/>
</dbReference>
<dbReference type="AlphaFoldDB" id="A0A1M4TH15"/>
<dbReference type="Proteomes" id="UP000184128">
    <property type="component" value="Unassembled WGS sequence"/>
</dbReference>
<evidence type="ECO:0000313" key="2">
    <source>
        <dbReference type="EMBL" id="SHE43751.1"/>
    </source>
</evidence>
<dbReference type="PANTHER" id="PTHR34215">
    <property type="entry name" value="BLL0784 PROTEIN"/>
    <property type="match status" value="1"/>
</dbReference>
<dbReference type="RefSeq" id="WP_073295616.1">
    <property type="nucleotide sequence ID" value="NZ_FQUF01000005.1"/>
</dbReference>
<organism evidence="2 3">
    <name type="scientific">Atopostipes suicloacalis DSM 15692</name>
    <dbReference type="NCBI Taxonomy" id="1121025"/>
    <lineage>
        <taxon>Bacteria</taxon>
        <taxon>Bacillati</taxon>
        <taxon>Bacillota</taxon>
        <taxon>Bacilli</taxon>
        <taxon>Lactobacillales</taxon>
        <taxon>Carnobacteriaceae</taxon>
        <taxon>Atopostipes</taxon>
    </lineage>
</organism>
<dbReference type="InterPro" id="IPR037465">
    <property type="entry name" value="YlxR"/>
</dbReference>
<protein>
    <recommendedName>
        <fullName evidence="1">YlxR domain-containing protein</fullName>
    </recommendedName>
</protein>
<accession>A0A1M4TH15</accession>
<evidence type="ECO:0000313" key="3">
    <source>
        <dbReference type="Proteomes" id="UP000184128"/>
    </source>
</evidence>
<gene>
    <name evidence="2" type="ORF">SAMN02745249_00433</name>
</gene>
<sequence>MAKNKVPLRKCVVTGDMKPKKEMVRIVKTKENEIFIDDTGKKNGRGAYVSMDETVIQQAKEKDILSGVLRTQITDDFYEELLSHVQYRIARIEIMKQNEQ</sequence>
<dbReference type="Gene3D" id="3.30.1230.10">
    <property type="entry name" value="YlxR-like"/>
    <property type="match status" value="1"/>
</dbReference>
<dbReference type="OrthoDB" id="9813251at2"/>
<dbReference type="NCBIfam" id="NF047356">
    <property type="entry name" value="RNA_bind_RnpM"/>
    <property type="match status" value="1"/>
</dbReference>
<proteinExistence type="predicted"/>
<keyword evidence="3" id="KW-1185">Reference proteome</keyword>
<reference evidence="3" key="1">
    <citation type="submission" date="2016-11" db="EMBL/GenBank/DDBJ databases">
        <authorList>
            <person name="Varghese N."/>
            <person name="Submissions S."/>
        </authorList>
    </citation>
    <scope>NUCLEOTIDE SEQUENCE [LARGE SCALE GENOMIC DNA]</scope>
    <source>
        <strain evidence="3">DSM 15692</strain>
    </source>
</reference>
<dbReference type="PANTHER" id="PTHR34215:SF1">
    <property type="entry name" value="YLXR DOMAIN-CONTAINING PROTEIN"/>
    <property type="match status" value="1"/>
</dbReference>
<dbReference type="CDD" id="cd00279">
    <property type="entry name" value="YlxR"/>
    <property type="match status" value="1"/>
</dbReference>
<dbReference type="InterPro" id="IPR007393">
    <property type="entry name" value="YlxR_dom"/>
</dbReference>
<name>A0A1M4TH15_9LACT</name>
<dbReference type="SUPFAM" id="SSF64376">
    <property type="entry name" value="YlxR-like"/>
    <property type="match status" value="1"/>
</dbReference>
<dbReference type="InterPro" id="IPR035931">
    <property type="entry name" value="YlxR-like_sf"/>
</dbReference>
<evidence type="ECO:0000259" key="1">
    <source>
        <dbReference type="Pfam" id="PF04296"/>
    </source>
</evidence>
<dbReference type="EMBL" id="FQUF01000005">
    <property type="protein sequence ID" value="SHE43751.1"/>
    <property type="molecule type" value="Genomic_DNA"/>
</dbReference>
<feature type="domain" description="YlxR" evidence="1">
    <location>
        <begin position="9"/>
        <end position="81"/>
    </location>
</feature>